<dbReference type="EMBL" id="CAADEW010000024">
    <property type="protein sequence ID" value="VFJ49722.1"/>
    <property type="molecule type" value="Genomic_DNA"/>
</dbReference>
<evidence type="ECO:0000313" key="1">
    <source>
        <dbReference type="EMBL" id="VFJ49722.1"/>
    </source>
</evidence>
<protein>
    <submittedName>
        <fullName evidence="2">Uncharacterized protein</fullName>
    </submittedName>
</protein>
<name>A0A450SGE4_9GAMM</name>
<reference evidence="2" key="1">
    <citation type="submission" date="2019-02" db="EMBL/GenBank/DDBJ databases">
        <authorList>
            <person name="Gruber-Vodicka R. H."/>
            <person name="Seah K. B. B."/>
        </authorList>
    </citation>
    <scope>NUCLEOTIDE SEQUENCE</scope>
    <source>
        <strain evidence="2">BECK_BZ106</strain>
        <strain evidence="1">BECK_BZ15</strain>
    </source>
</reference>
<gene>
    <name evidence="1" type="ORF">BECKFW1821A_GA0114235_102411</name>
    <name evidence="2" type="ORF">BECKFW1821B_GA0114236_101128</name>
</gene>
<evidence type="ECO:0000313" key="2">
    <source>
        <dbReference type="EMBL" id="VFJ52104.1"/>
    </source>
</evidence>
<accession>A0A450SGE4</accession>
<proteinExistence type="predicted"/>
<organism evidence="2">
    <name type="scientific">Candidatus Kentrum sp. FW</name>
    <dbReference type="NCBI Taxonomy" id="2126338"/>
    <lineage>
        <taxon>Bacteria</taxon>
        <taxon>Pseudomonadati</taxon>
        <taxon>Pseudomonadota</taxon>
        <taxon>Gammaproteobacteria</taxon>
        <taxon>Candidatus Kentrum</taxon>
    </lineage>
</organism>
<dbReference type="AlphaFoldDB" id="A0A450SGE4"/>
<dbReference type="EMBL" id="CAADFD010000011">
    <property type="protein sequence ID" value="VFJ52104.1"/>
    <property type="molecule type" value="Genomic_DNA"/>
</dbReference>
<sequence length="55" mass="6092">MASSVIKAETVANFPGTINLEHGVCFPETFPGGMLMGEIWWSEIDVGSFNFARWL</sequence>